<name>A0A9X4REF7_9ACTN</name>
<dbReference type="GO" id="GO:0005886">
    <property type="term" value="C:plasma membrane"/>
    <property type="evidence" value="ECO:0007669"/>
    <property type="project" value="TreeGrafter"/>
</dbReference>
<organism evidence="4 5">
    <name type="scientific">Speluncibacter jeojiensis</name>
    <dbReference type="NCBI Taxonomy" id="2710754"/>
    <lineage>
        <taxon>Bacteria</taxon>
        <taxon>Bacillati</taxon>
        <taxon>Actinomycetota</taxon>
        <taxon>Actinomycetes</taxon>
        <taxon>Mycobacteriales</taxon>
        <taxon>Speluncibacteraceae</taxon>
        <taxon>Speluncibacter</taxon>
    </lineage>
</organism>
<comment type="similarity">
    <text evidence="1">Belongs to the peptidase A24 family.</text>
</comment>
<feature type="domain" description="Prepilin type IV endopeptidase peptidase" evidence="3">
    <location>
        <begin position="80"/>
        <end position="177"/>
    </location>
</feature>
<evidence type="ECO:0000256" key="1">
    <source>
        <dbReference type="ARBA" id="ARBA00005801"/>
    </source>
</evidence>
<keyword evidence="2" id="KW-1133">Transmembrane helix</keyword>
<dbReference type="InterPro" id="IPR000045">
    <property type="entry name" value="Prepilin_IV_endopep_pep"/>
</dbReference>
<evidence type="ECO:0000313" key="5">
    <source>
        <dbReference type="Proteomes" id="UP001152755"/>
    </source>
</evidence>
<feature type="transmembrane region" description="Helical" evidence="2">
    <location>
        <begin position="67"/>
        <end position="89"/>
    </location>
</feature>
<sequence>MGWIAVVVVAVAGVAAGWGMRLLLSRLARSGPIRVGWCEAGAAAAGAATVALAGRPASVESDWWLTVAWWVALLWWLVPTWWAVALTVIDLHERRLPDALTLPAAAVALLYAAATGTGGAAVLGALTLFVVYLLVHLARPAALGGGDVKLALPVGALTGAAGASTWLLAAVLATAATAAAGLVALALRHHGARIAHGPGMCAGAILALIAAS</sequence>
<accession>A0A9X4REF7</accession>
<evidence type="ECO:0000313" key="4">
    <source>
        <dbReference type="EMBL" id="MDG3015875.1"/>
    </source>
</evidence>
<dbReference type="Proteomes" id="UP001152755">
    <property type="component" value="Unassembled WGS sequence"/>
</dbReference>
<keyword evidence="2" id="KW-0812">Transmembrane</keyword>
<proteinExistence type="inferred from homology"/>
<feature type="transmembrane region" description="Helical" evidence="2">
    <location>
        <begin position="6"/>
        <end position="24"/>
    </location>
</feature>
<dbReference type="AlphaFoldDB" id="A0A9X4REF7"/>
<feature type="transmembrane region" description="Helical" evidence="2">
    <location>
        <begin position="36"/>
        <end position="55"/>
    </location>
</feature>
<dbReference type="Pfam" id="PF01478">
    <property type="entry name" value="Peptidase_A24"/>
    <property type="match status" value="1"/>
</dbReference>
<reference evidence="4" key="1">
    <citation type="submission" date="2022-08" db="EMBL/GenBank/DDBJ databases">
        <title>Genome analysis of Corynebacteriales strain.</title>
        <authorList>
            <person name="Lee S.D."/>
        </authorList>
    </citation>
    <scope>NUCLEOTIDE SEQUENCE</scope>
    <source>
        <strain evidence="4">D3-21</strain>
    </source>
</reference>
<keyword evidence="2" id="KW-0472">Membrane</keyword>
<protein>
    <submittedName>
        <fullName evidence="4">A24 family peptidase</fullName>
    </submittedName>
</protein>
<feature type="transmembrane region" description="Helical" evidence="2">
    <location>
        <begin position="101"/>
        <end position="134"/>
    </location>
</feature>
<dbReference type="InterPro" id="IPR050882">
    <property type="entry name" value="Prepilin_peptidase/N-MTase"/>
</dbReference>
<dbReference type="Gene3D" id="1.20.120.1220">
    <property type="match status" value="1"/>
</dbReference>
<evidence type="ECO:0000259" key="3">
    <source>
        <dbReference type="Pfam" id="PF01478"/>
    </source>
</evidence>
<dbReference type="PANTHER" id="PTHR30487:SF0">
    <property type="entry name" value="PREPILIN LEADER PEPTIDASE_N-METHYLTRANSFERASE-RELATED"/>
    <property type="match status" value="1"/>
</dbReference>
<comment type="caution">
    <text evidence="4">The sequence shown here is derived from an EMBL/GenBank/DDBJ whole genome shotgun (WGS) entry which is preliminary data.</text>
</comment>
<evidence type="ECO:0000256" key="2">
    <source>
        <dbReference type="SAM" id="Phobius"/>
    </source>
</evidence>
<feature type="transmembrane region" description="Helical" evidence="2">
    <location>
        <begin position="166"/>
        <end position="187"/>
    </location>
</feature>
<gene>
    <name evidence="4" type="ORF">NVS88_15035</name>
</gene>
<feature type="transmembrane region" description="Helical" evidence="2">
    <location>
        <begin position="194"/>
        <end position="211"/>
    </location>
</feature>
<dbReference type="PANTHER" id="PTHR30487">
    <property type="entry name" value="TYPE 4 PREPILIN-LIKE PROTEINS LEADER PEPTIDE-PROCESSING ENZYME"/>
    <property type="match status" value="1"/>
</dbReference>
<dbReference type="EMBL" id="JANRHA010000010">
    <property type="protein sequence ID" value="MDG3015875.1"/>
    <property type="molecule type" value="Genomic_DNA"/>
</dbReference>
<dbReference type="RefSeq" id="WP_277833364.1">
    <property type="nucleotide sequence ID" value="NZ_JAAIVF010000004.1"/>
</dbReference>
<dbReference type="GO" id="GO:0004190">
    <property type="term" value="F:aspartic-type endopeptidase activity"/>
    <property type="evidence" value="ECO:0007669"/>
    <property type="project" value="InterPro"/>
</dbReference>
<dbReference type="GO" id="GO:0006465">
    <property type="term" value="P:signal peptide processing"/>
    <property type="evidence" value="ECO:0007669"/>
    <property type="project" value="TreeGrafter"/>
</dbReference>
<keyword evidence="5" id="KW-1185">Reference proteome</keyword>